<dbReference type="NCBIfam" id="TIGR04183">
    <property type="entry name" value="Por_Secre_tail"/>
    <property type="match status" value="1"/>
</dbReference>
<protein>
    <submittedName>
        <fullName evidence="2">T9SS type A sorting domain-containing protein</fullName>
    </submittedName>
</protein>
<name>A0A832G1M7_9BACT</name>
<dbReference type="InterPro" id="IPR013783">
    <property type="entry name" value="Ig-like_fold"/>
</dbReference>
<comment type="caution">
    <text evidence="2">The sequence shown here is derived from an EMBL/GenBank/DDBJ whole genome shotgun (WGS) entry which is preliminary data.</text>
</comment>
<reference evidence="2" key="1">
    <citation type="journal article" date="2020" name="mSystems">
        <title>Genome- and Community-Level Interaction Insights into Carbon Utilization and Element Cycling Functions of Hydrothermarchaeota in Hydrothermal Sediment.</title>
        <authorList>
            <person name="Zhou Z."/>
            <person name="Liu Y."/>
            <person name="Xu W."/>
            <person name="Pan J."/>
            <person name="Luo Z.H."/>
            <person name="Li M."/>
        </authorList>
    </citation>
    <scope>NUCLEOTIDE SEQUENCE [LARGE SCALE GENOMIC DNA]</scope>
    <source>
        <strain evidence="2">SpSt-500</strain>
    </source>
</reference>
<dbReference type="AlphaFoldDB" id="A0A832G1M7"/>
<evidence type="ECO:0000259" key="1">
    <source>
        <dbReference type="Pfam" id="PF18962"/>
    </source>
</evidence>
<accession>A0A832G1M7</accession>
<proteinExistence type="predicted"/>
<gene>
    <name evidence="2" type="ORF">ENS56_09295</name>
</gene>
<dbReference type="Gene3D" id="2.60.40.10">
    <property type="entry name" value="Immunoglobulins"/>
    <property type="match status" value="1"/>
</dbReference>
<dbReference type="SUPFAM" id="SSF49265">
    <property type="entry name" value="Fibronectin type III"/>
    <property type="match status" value="1"/>
</dbReference>
<sequence length="449" mass="48881">MNFTADSNRIYQTVGVNNTIVSGIIMTTMAGATYDIKKNWIYDLQTTATSSSNIRGIYAAGPAAGTIFNVENNMISNVLDNLNAQTVTGIEFLGSNAYTANIYYNTIKIGGTHSGGTAGATTSAGIRIGAAAITLNMKNNIAINQRTGGNVNHIGFALINNTGTYNIDYNCYYADGTNSFQTYVGTTGYNNLSDYKTAVAPNEQNTIFKNVSFVSSTDLHLVPPSDGDTDLAGIPITGIVDDIDGDLRDGQYPYRGADEGTTIPVELTSFTASVNGNSVALSWSTATETNNFGFTIERKSNFTDWISVGFVNGNGTSVTINNYSFFDKELPAGIYNYRLKQTDFNGTFKYYNLEETIDIGLPTEFHLFQNYPNPFNPTTVISWQSPVGSRQVLKVYDLLGNEVATLVDEYREAGKYEVIFDSKDLSTGIYLIQLKAGEFIATKKMTLLK</sequence>
<feature type="domain" description="Secretion system C-terminal sorting" evidence="1">
    <location>
        <begin position="371"/>
        <end position="445"/>
    </location>
</feature>
<dbReference type="InterPro" id="IPR036116">
    <property type="entry name" value="FN3_sf"/>
</dbReference>
<organism evidence="2">
    <name type="scientific">Ignavibacterium album</name>
    <dbReference type="NCBI Taxonomy" id="591197"/>
    <lineage>
        <taxon>Bacteria</taxon>
        <taxon>Pseudomonadati</taxon>
        <taxon>Ignavibacteriota</taxon>
        <taxon>Ignavibacteria</taxon>
        <taxon>Ignavibacteriales</taxon>
        <taxon>Ignavibacteriaceae</taxon>
        <taxon>Ignavibacterium</taxon>
    </lineage>
</organism>
<dbReference type="Pfam" id="PF18962">
    <property type="entry name" value="Por_Secre_tail"/>
    <property type="match status" value="1"/>
</dbReference>
<evidence type="ECO:0000313" key="2">
    <source>
        <dbReference type="EMBL" id="HGT48219.1"/>
    </source>
</evidence>
<dbReference type="InterPro" id="IPR026444">
    <property type="entry name" value="Secre_tail"/>
</dbReference>
<dbReference type="EMBL" id="DSVI01000010">
    <property type="protein sequence ID" value="HGT48219.1"/>
    <property type="molecule type" value="Genomic_DNA"/>
</dbReference>